<dbReference type="GO" id="GO:0000381">
    <property type="term" value="P:regulation of alternative mRNA splicing, via spliceosome"/>
    <property type="evidence" value="ECO:0007669"/>
    <property type="project" value="TreeGrafter"/>
</dbReference>
<comment type="caution">
    <text evidence="13">The sequence shown here is derived from an EMBL/GenBank/DDBJ whole genome shotgun (WGS) entry which is preliminary data.</text>
</comment>
<feature type="region of interest" description="Disordered" evidence="9">
    <location>
        <begin position="300"/>
        <end position="327"/>
    </location>
</feature>
<organism evidence="13 14">
    <name type="scientific">Trichinella nelsoni</name>
    <dbReference type="NCBI Taxonomy" id="6336"/>
    <lineage>
        <taxon>Eukaryota</taxon>
        <taxon>Metazoa</taxon>
        <taxon>Ecdysozoa</taxon>
        <taxon>Nematoda</taxon>
        <taxon>Enoplea</taxon>
        <taxon>Dorylaimia</taxon>
        <taxon>Trichinellida</taxon>
        <taxon>Trichinellidae</taxon>
        <taxon>Trichinella</taxon>
    </lineage>
</organism>
<dbReference type="GO" id="GO:0003729">
    <property type="term" value="F:mRNA binding"/>
    <property type="evidence" value="ECO:0007669"/>
    <property type="project" value="TreeGrafter"/>
</dbReference>
<feature type="transmembrane region" description="Helical" evidence="10">
    <location>
        <begin position="1261"/>
        <end position="1279"/>
    </location>
</feature>
<evidence type="ECO:0000256" key="1">
    <source>
        <dbReference type="ARBA" id="ARBA00004477"/>
    </source>
</evidence>
<dbReference type="InterPro" id="IPR012677">
    <property type="entry name" value="Nucleotide-bd_a/b_plait_sf"/>
</dbReference>
<dbReference type="CDD" id="cd22265">
    <property type="entry name" value="UDM1_RNF168"/>
    <property type="match status" value="1"/>
</dbReference>
<dbReference type="SMART" id="SM00360">
    <property type="entry name" value="RRM"/>
    <property type="match status" value="1"/>
</dbReference>
<evidence type="ECO:0000256" key="4">
    <source>
        <dbReference type="ARBA" id="ARBA00022824"/>
    </source>
</evidence>
<dbReference type="Gene3D" id="1.20.1390.10">
    <property type="entry name" value="PWI domain"/>
    <property type="match status" value="1"/>
</dbReference>
<evidence type="ECO:0000313" key="14">
    <source>
        <dbReference type="Proteomes" id="UP000054630"/>
    </source>
</evidence>
<dbReference type="InterPro" id="IPR002483">
    <property type="entry name" value="PWI_dom"/>
</dbReference>
<dbReference type="Pfam" id="PF01480">
    <property type="entry name" value="PWI"/>
    <property type="match status" value="1"/>
</dbReference>
<feature type="region of interest" description="Disordered" evidence="9">
    <location>
        <begin position="340"/>
        <end position="391"/>
    </location>
</feature>
<dbReference type="SUPFAM" id="SSF54928">
    <property type="entry name" value="RNA-binding domain, RBD"/>
    <property type="match status" value="1"/>
</dbReference>
<dbReference type="GO" id="GO:0005789">
    <property type="term" value="C:endoplasmic reticulum membrane"/>
    <property type="evidence" value="ECO:0007669"/>
    <property type="project" value="UniProtKB-SubCell"/>
</dbReference>
<evidence type="ECO:0000256" key="6">
    <source>
        <dbReference type="ARBA" id="ARBA00023098"/>
    </source>
</evidence>
<keyword evidence="6" id="KW-0443">Lipid metabolism</keyword>
<dbReference type="GO" id="GO:0006629">
    <property type="term" value="P:lipid metabolic process"/>
    <property type="evidence" value="ECO:0007669"/>
    <property type="project" value="UniProtKB-KW"/>
</dbReference>
<dbReference type="SMART" id="SM00311">
    <property type="entry name" value="PWI"/>
    <property type="match status" value="1"/>
</dbReference>
<dbReference type="InterPro" id="IPR008485">
    <property type="entry name" value="JAMP"/>
</dbReference>
<dbReference type="Pfam" id="PF00076">
    <property type="entry name" value="RRM_1"/>
    <property type="match status" value="1"/>
</dbReference>
<reference evidence="13 14" key="1">
    <citation type="submission" date="2015-01" db="EMBL/GenBank/DDBJ databases">
        <title>Evolution of Trichinella species and genotypes.</title>
        <authorList>
            <person name="Korhonen P.K."/>
            <person name="Edoardo P."/>
            <person name="Giuseppe L.R."/>
            <person name="Gasser R.B."/>
        </authorList>
    </citation>
    <scope>NUCLEOTIDE SEQUENCE [LARGE SCALE GENOMIC DNA]</scope>
    <source>
        <strain evidence="13">ISS37</strain>
    </source>
</reference>
<feature type="transmembrane region" description="Helical" evidence="10">
    <location>
        <begin position="1095"/>
        <end position="1117"/>
    </location>
</feature>
<keyword evidence="7 10" id="KW-0472">Membrane</keyword>
<dbReference type="OrthoDB" id="6275295at2759"/>
<feature type="transmembrane region" description="Helical" evidence="10">
    <location>
        <begin position="938"/>
        <end position="960"/>
    </location>
</feature>
<dbReference type="InterPro" id="IPR036483">
    <property type="entry name" value="PWI_dom_sf"/>
</dbReference>
<dbReference type="Proteomes" id="UP000054630">
    <property type="component" value="Unassembled WGS sequence"/>
</dbReference>
<evidence type="ECO:0000259" key="11">
    <source>
        <dbReference type="PROSITE" id="PS50102"/>
    </source>
</evidence>
<gene>
    <name evidence="13" type="primary">Rbm25</name>
    <name evidence="13" type="ORF">T07_11611</name>
</gene>
<dbReference type="PANTHER" id="PTHR18806:SF4">
    <property type="entry name" value="RNA-BINDING PROTEIN 25"/>
    <property type="match status" value="1"/>
</dbReference>
<feature type="domain" description="RRM" evidence="11">
    <location>
        <begin position="76"/>
        <end position="164"/>
    </location>
</feature>
<name>A0A0V0RH77_9BILA</name>
<evidence type="ECO:0000256" key="8">
    <source>
        <dbReference type="PROSITE-ProRule" id="PRU00176"/>
    </source>
</evidence>
<accession>A0A0V0RH77</accession>
<keyword evidence="4" id="KW-0256">Endoplasmic reticulum</keyword>
<feature type="compositionally biased region" description="Basic and acidic residues" evidence="9">
    <location>
        <begin position="308"/>
        <end position="317"/>
    </location>
</feature>
<evidence type="ECO:0000256" key="2">
    <source>
        <dbReference type="ARBA" id="ARBA00022664"/>
    </source>
</evidence>
<keyword evidence="2" id="KW-0507">mRNA processing</keyword>
<comment type="subcellular location">
    <subcellularLocation>
        <location evidence="1">Endoplasmic reticulum membrane</location>
        <topology evidence="1">Multi-pass membrane protein</topology>
    </subcellularLocation>
</comment>
<feature type="region of interest" description="Disordered" evidence="9">
    <location>
        <begin position="515"/>
        <end position="545"/>
    </location>
</feature>
<dbReference type="CDD" id="cd12446">
    <property type="entry name" value="RRM_RBM25"/>
    <property type="match status" value="1"/>
</dbReference>
<keyword evidence="3 10" id="KW-0812">Transmembrane</keyword>
<dbReference type="PROSITE" id="PS50102">
    <property type="entry name" value="RRM"/>
    <property type="match status" value="1"/>
</dbReference>
<evidence type="ECO:0000256" key="5">
    <source>
        <dbReference type="ARBA" id="ARBA00022989"/>
    </source>
</evidence>
<dbReference type="InterPro" id="IPR035979">
    <property type="entry name" value="RBD_domain_sf"/>
</dbReference>
<dbReference type="PROSITE" id="PS51025">
    <property type="entry name" value="PWI"/>
    <property type="match status" value="1"/>
</dbReference>
<dbReference type="EMBL" id="JYDL01000181">
    <property type="protein sequence ID" value="KRX13835.1"/>
    <property type="molecule type" value="Genomic_DNA"/>
</dbReference>
<feature type="transmembrane region" description="Helical" evidence="10">
    <location>
        <begin position="1166"/>
        <end position="1187"/>
    </location>
</feature>
<dbReference type="FunFam" id="1.20.1390.10:FF:000004">
    <property type="entry name" value="RNA-binding motif protein 25"/>
    <property type="match status" value="1"/>
</dbReference>
<dbReference type="GO" id="GO:0140042">
    <property type="term" value="P:lipid droplet formation"/>
    <property type="evidence" value="ECO:0007669"/>
    <property type="project" value="UniProtKB-ARBA"/>
</dbReference>
<feature type="region of interest" description="Disordered" evidence="9">
    <location>
        <begin position="212"/>
        <end position="231"/>
    </location>
</feature>
<dbReference type="CDD" id="cd23995">
    <property type="entry name" value="Seipin_BSCL2_like"/>
    <property type="match status" value="1"/>
</dbReference>
<feature type="transmembrane region" description="Helical" evidence="10">
    <location>
        <begin position="1063"/>
        <end position="1083"/>
    </location>
</feature>
<evidence type="ECO:0000256" key="3">
    <source>
        <dbReference type="ARBA" id="ARBA00022692"/>
    </source>
</evidence>
<dbReference type="PANTHER" id="PTHR18806">
    <property type="entry name" value="RBM25 PROTEIN"/>
    <property type="match status" value="1"/>
</dbReference>
<dbReference type="GO" id="GO:0006986">
    <property type="term" value="P:response to unfolded protein"/>
    <property type="evidence" value="ECO:0007669"/>
    <property type="project" value="InterPro"/>
</dbReference>
<feature type="transmembrane region" description="Helical" evidence="10">
    <location>
        <begin position="1199"/>
        <end position="1217"/>
    </location>
</feature>
<proteinExistence type="predicted"/>
<feature type="non-terminal residue" evidence="13">
    <location>
        <position position="1"/>
    </location>
</feature>
<evidence type="ECO:0000256" key="7">
    <source>
        <dbReference type="ARBA" id="ARBA00023136"/>
    </source>
</evidence>
<dbReference type="InterPro" id="IPR034268">
    <property type="entry name" value="RBM25_RRM"/>
</dbReference>
<dbReference type="Gene3D" id="3.30.70.330">
    <property type="match status" value="1"/>
</dbReference>
<dbReference type="GO" id="GO:0006397">
    <property type="term" value="P:mRNA processing"/>
    <property type="evidence" value="ECO:0007669"/>
    <property type="project" value="UniProtKB-KW"/>
</dbReference>
<feature type="transmembrane region" description="Helical" evidence="10">
    <location>
        <begin position="1237"/>
        <end position="1254"/>
    </location>
</feature>
<dbReference type="InterPro" id="IPR052768">
    <property type="entry name" value="RBM25"/>
</dbReference>
<dbReference type="Pfam" id="PF05571">
    <property type="entry name" value="JAMP"/>
    <property type="match status" value="2"/>
</dbReference>
<evidence type="ECO:0000259" key="12">
    <source>
        <dbReference type="PROSITE" id="PS51025"/>
    </source>
</evidence>
<dbReference type="InterPro" id="IPR009617">
    <property type="entry name" value="Seipin"/>
</dbReference>
<keyword evidence="5 10" id="KW-1133">Transmembrane helix</keyword>
<keyword evidence="14" id="KW-1185">Reference proteome</keyword>
<evidence type="ECO:0000256" key="10">
    <source>
        <dbReference type="SAM" id="Phobius"/>
    </source>
</evidence>
<dbReference type="InterPro" id="IPR000504">
    <property type="entry name" value="RRM_dom"/>
</dbReference>
<evidence type="ECO:0000313" key="13">
    <source>
        <dbReference type="EMBL" id="KRX13835.1"/>
    </source>
</evidence>
<feature type="domain" description="PWI" evidence="12">
    <location>
        <begin position="657"/>
        <end position="757"/>
    </location>
</feature>
<sequence length="1293" mass="149464">LYEEMAFPPRFGMPSIAQATFVPTYNAVPVVLPTTAHYLMPTLANSGVVRNVVQKTPSPAPLTKRQEILMEKPPVTTVFVGNINEQATNEMIKAMLVKCGNIISWKRIQGPNGKFQAFGFCEYDHPDSTLRALRLLHDWPLGDKKLVLKCDEKNKSMLIDFINKRRSLYNKPPLKMEGDQLPADDEIRKEDEMFRKALKNLVKEMAPELFEGTSKSHVPKSPTLTGKGGNLDIESLDRDRKEYIAKEIIQFREAHKINVAQIKYSFCYILHCAHHNLPVIATSFFFAEFLREDDKEARLKGKSASVDVNEKNERFTERPSTPLEADRRAFTKFERNCATDSADAKAGEARGRRRGSTPETGSRRRRSPSADRLLETSEDAREREKLERKAREKEKNYLERLEKLEAREKRKAKERLKQAEKEKRRKKEQLADIKIMQEFLEDYIDEEGDLEFYQGKSLLLRKDAITDEMEWDALDRLREAEEIALIRRKLIEENSSKDSNETKIMVEELPVNPVKLEEQQRTVSESETDKAADSNDNNADEVDSAVPKVKKETVLIPTVFLPAQAENSQPIGFAGLKLGSVSTSTNTAAPIPLQQMFNEPDEEFSVVKTSSRKLVPLEYTEEEKRALEMPNMHTQMSTEERKKYVKSLIDKIPSSKEELFKYEIHWEYVDQLLIDRRIKPWISKKIIEYIGEEEASLVDFISEKVLERSTPQGLLDDISMVLDEEAGVFVAKLWRLLIYEIEAKRVGFFILTVLIRHFFVSDLHNVELPLNFIFQTCEKYGVCSYPVANVSLQNKNGQSLFEVDFYYDVLFELTVFPDSVRPTSGMIMLIVRCYSGENLLTYSFPRSTILIYRPWLWRLVRMFVKLPLYVFGCCNEEQTFSINLLEKFHFSNAHFCSKISVELQNTEMNIVRSSIILQPCVNLLFHFLFRWPFSSIPLLYMFLCALFTAISLLLWIYLIAVKVTEIQHPTYKENIAFSFWMKNRPAIKLKTDIIIHFTVMDNFLFDNPEPCPGLYCGRQVIADGNYTECGANRIYLLACEWGTRVNERGICVPCNGYPDVYDWLYLGFMGFLPFLLHCASIKFTSAHTREFRNVVLPQIAAAFVECVFPAILSLLIVEPKGSLNFYTCGVQNLQDWYPVFYNPVIDYTRTVHCTQEAVYPLYFLPFVYYLFSLLSLSIIHPIVVCVFKLKKEGASDYAFPYIILFAAICLNAMHLALYETQTPICILHDMWRKKQNLAVLGVLIYLYLYGILSISRFSSYWVYNVMLLFIPAPSIFYVLTVKFTHPHRLNMII</sequence>
<dbReference type="Pfam" id="PF06775">
    <property type="entry name" value="Seipin"/>
    <property type="match status" value="1"/>
</dbReference>
<dbReference type="GO" id="GO:0005681">
    <property type="term" value="C:spliceosomal complex"/>
    <property type="evidence" value="ECO:0007669"/>
    <property type="project" value="TreeGrafter"/>
</dbReference>
<feature type="compositionally biased region" description="Basic and acidic residues" evidence="9">
    <location>
        <begin position="368"/>
        <end position="391"/>
    </location>
</feature>
<evidence type="ECO:0000256" key="9">
    <source>
        <dbReference type="SAM" id="MobiDB-lite"/>
    </source>
</evidence>
<keyword evidence="8" id="KW-0694">RNA-binding</keyword>
<feature type="compositionally biased region" description="Basic and acidic residues" evidence="9">
    <location>
        <begin position="340"/>
        <end position="350"/>
    </location>
</feature>
<protein>
    <submittedName>
        <fullName evidence="13">JNK1/MAPK8-associated membrane protein</fullName>
    </submittedName>
</protein>
<dbReference type="SUPFAM" id="SSF101233">
    <property type="entry name" value="PWI domain"/>
    <property type="match status" value="1"/>
</dbReference>